<feature type="transmembrane region" description="Helical" evidence="6">
    <location>
        <begin position="91"/>
        <end position="108"/>
    </location>
</feature>
<keyword evidence="4 6" id="KW-1133">Transmembrane helix</keyword>
<evidence type="ECO:0000256" key="6">
    <source>
        <dbReference type="SAM" id="Phobius"/>
    </source>
</evidence>
<dbReference type="PANTHER" id="PTHR38459:SF6">
    <property type="entry name" value="ARABINOGALACTAN BIOSYNTHESIS RECRUITING PROTEIN RV3789"/>
    <property type="match status" value="1"/>
</dbReference>
<dbReference type="Proteomes" id="UP001596337">
    <property type="component" value="Unassembled WGS sequence"/>
</dbReference>
<evidence type="ECO:0000256" key="2">
    <source>
        <dbReference type="ARBA" id="ARBA00009399"/>
    </source>
</evidence>
<comment type="similarity">
    <text evidence="2">Belongs to the GtrA family.</text>
</comment>
<evidence type="ECO:0000256" key="4">
    <source>
        <dbReference type="ARBA" id="ARBA00022989"/>
    </source>
</evidence>
<dbReference type="RefSeq" id="WP_345392427.1">
    <property type="nucleotide sequence ID" value="NZ_BAABLA010000007.1"/>
</dbReference>
<proteinExistence type="inferred from homology"/>
<dbReference type="InterPro" id="IPR051401">
    <property type="entry name" value="GtrA_CellWall_Glycosyl"/>
</dbReference>
<dbReference type="PANTHER" id="PTHR38459">
    <property type="entry name" value="PROPHAGE BACTOPRENOL-LINKED GLUCOSE TRANSLOCASE HOMOLOG"/>
    <property type="match status" value="1"/>
</dbReference>
<evidence type="ECO:0000259" key="7">
    <source>
        <dbReference type="Pfam" id="PF04138"/>
    </source>
</evidence>
<comment type="subcellular location">
    <subcellularLocation>
        <location evidence="1">Membrane</location>
        <topology evidence="1">Multi-pass membrane protein</topology>
    </subcellularLocation>
</comment>
<name>A0ABW2C8U5_9PSEU</name>
<accession>A0ABW2C8U5</accession>
<keyword evidence="3 6" id="KW-0812">Transmembrane</keyword>
<feature type="transmembrane region" description="Helical" evidence="6">
    <location>
        <begin position="51"/>
        <end position="71"/>
    </location>
</feature>
<evidence type="ECO:0000256" key="3">
    <source>
        <dbReference type="ARBA" id="ARBA00022692"/>
    </source>
</evidence>
<dbReference type="InterPro" id="IPR007267">
    <property type="entry name" value="GtrA_DPMS_TM"/>
</dbReference>
<feature type="transmembrane region" description="Helical" evidence="6">
    <location>
        <begin position="120"/>
        <end position="141"/>
    </location>
</feature>
<feature type="domain" description="GtrA/DPMS transmembrane" evidence="7">
    <location>
        <begin position="23"/>
        <end position="142"/>
    </location>
</feature>
<evidence type="ECO:0000313" key="8">
    <source>
        <dbReference type="EMBL" id="MFC6871648.1"/>
    </source>
</evidence>
<evidence type="ECO:0000256" key="1">
    <source>
        <dbReference type="ARBA" id="ARBA00004141"/>
    </source>
</evidence>
<feature type="transmembrane region" description="Helical" evidence="6">
    <location>
        <begin position="21"/>
        <end position="39"/>
    </location>
</feature>
<gene>
    <name evidence="8" type="ORF">ACFQGD_31465</name>
</gene>
<evidence type="ECO:0000256" key="5">
    <source>
        <dbReference type="ARBA" id="ARBA00023136"/>
    </source>
</evidence>
<evidence type="ECO:0000313" key="9">
    <source>
        <dbReference type="Proteomes" id="UP001596337"/>
    </source>
</evidence>
<sequence>MASGPRFSRRDARSRSVFAQLVRFGAVGAFCAVLDFGTYKTLLAFGMDVSPLIDIARGVSFIIGTTTAYVLNKRFTFDATGGIRQASGFMMLYGSTFAVAVGVNSALLHTLPTTGWREDLAWVVSQATATTINFVMLRFVVFRERARQTGRSVESKDSLRG</sequence>
<comment type="caution">
    <text evidence="8">The sequence shown here is derived from an EMBL/GenBank/DDBJ whole genome shotgun (WGS) entry which is preliminary data.</text>
</comment>
<protein>
    <submittedName>
        <fullName evidence="8">GtrA family protein</fullName>
    </submittedName>
</protein>
<keyword evidence="5 6" id="KW-0472">Membrane</keyword>
<keyword evidence="9" id="KW-1185">Reference proteome</keyword>
<dbReference type="Pfam" id="PF04138">
    <property type="entry name" value="GtrA_DPMS_TM"/>
    <property type="match status" value="1"/>
</dbReference>
<organism evidence="8 9">
    <name type="scientific">Haloechinothrix salitolerans</name>
    <dbReference type="NCBI Taxonomy" id="926830"/>
    <lineage>
        <taxon>Bacteria</taxon>
        <taxon>Bacillati</taxon>
        <taxon>Actinomycetota</taxon>
        <taxon>Actinomycetes</taxon>
        <taxon>Pseudonocardiales</taxon>
        <taxon>Pseudonocardiaceae</taxon>
        <taxon>Haloechinothrix</taxon>
    </lineage>
</organism>
<dbReference type="EMBL" id="JBHSXX010000001">
    <property type="protein sequence ID" value="MFC6871648.1"/>
    <property type="molecule type" value="Genomic_DNA"/>
</dbReference>
<reference evidence="9" key="1">
    <citation type="journal article" date="2019" name="Int. J. Syst. Evol. Microbiol.">
        <title>The Global Catalogue of Microorganisms (GCM) 10K type strain sequencing project: providing services to taxonomists for standard genome sequencing and annotation.</title>
        <authorList>
            <consortium name="The Broad Institute Genomics Platform"/>
            <consortium name="The Broad Institute Genome Sequencing Center for Infectious Disease"/>
            <person name="Wu L."/>
            <person name="Ma J."/>
        </authorList>
    </citation>
    <scope>NUCLEOTIDE SEQUENCE [LARGE SCALE GENOMIC DNA]</scope>
    <source>
        <strain evidence="9">KCTC 32255</strain>
    </source>
</reference>